<evidence type="ECO:0000256" key="1">
    <source>
        <dbReference type="SAM" id="MobiDB-lite"/>
    </source>
</evidence>
<feature type="region of interest" description="Disordered" evidence="1">
    <location>
        <begin position="288"/>
        <end position="318"/>
    </location>
</feature>
<dbReference type="Pfam" id="PF15813">
    <property type="entry name" value="DUF4708"/>
    <property type="match status" value="1"/>
</dbReference>
<gene>
    <name evidence="3" type="ORF">SKAU_G00056720</name>
</gene>
<evidence type="ECO:0000313" key="3">
    <source>
        <dbReference type="EMBL" id="KAJ8375092.1"/>
    </source>
</evidence>
<dbReference type="Proteomes" id="UP001152622">
    <property type="component" value="Chromosome 2"/>
</dbReference>
<dbReference type="InterPro" id="IPR031643">
    <property type="entry name" value="DUF4708"/>
</dbReference>
<dbReference type="PANTHER" id="PTHR28495">
    <property type="entry name" value="HYPOTHETICAL PROTEIN LOC100359752"/>
    <property type="match status" value="1"/>
</dbReference>
<dbReference type="PANTHER" id="PTHR28495:SF1">
    <property type="entry name" value="GENE, 17266-RELATED"/>
    <property type="match status" value="1"/>
</dbReference>
<name>A0A9Q1JAC3_SYNKA</name>
<reference evidence="3" key="1">
    <citation type="journal article" date="2023" name="Science">
        <title>Genome structures resolve the early diversification of teleost fishes.</title>
        <authorList>
            <person name="Parey E."/>
            <person name="Louis A."/>
            <person name="Montfort J."/>
            <person name="Bouchez O."/>
            <person name="Roques C."/>
            <person name="Iampietro C."/>
            <person name="Lluch J."/>
            <person name="Castinel A."/>
            <person name="Donnadieu C."/>
            <person name="Desvignes T."/>
            <person name="Floi Bucao C."/>
            <person name="Jouanno E."/>
            <person name="Wen M."/>
            <person name="Mejri S."/>
            <person name="Dirks R."/>
            <person name="Jansen H."/>
            <person name="Henkel C."/>
            <person name="Chen W.J."/>
            <person name="Zahm M."/>
            <person name="Cabau C."/>
            <person name="Klopp C."/>
            <person name="Thompson A.W."/>
            <person name="Robinson-Rechavi M."/>
            <person name="Braasch I."/>
            <person name="Lecointre G."/>
            <person name="Bobe J."/>
            <person name="Postlethwait J.H."/>
            <person name="Berthelot C."/>
            <person name="Roest Crollius H."/>
            <person name="Guiguen Y."/>
        </authorList>
    </citation>
    <scope>NUCLEOTIDE SEQUENCE</scope>
    <source>
        <strain evidence="3">WJC10195</strain>
    </source>
</reference>
<sequence length="501" mass="55202">MSQIGEQNLFFLNLPDLRKLCCITLSLLCGCDDGELRNTQMGVPQRVLPSTLQGCLSYTLTVKLAPNWNKVGQFLVAAMQLSVSESQLCLSVEADAVRLPPATLEDFDIAPNVMRRFHSSRDAVINSLSLPSNWCYILPSMKRGQIISISHQIPAECPFQSYADIRKHWSSLYGYQLPPVDEQDVVYCSVYFKLVGERLFTAQPIQRFPRFDLQGALSSFLLDLRGELQSVCGFPIRMTSKPCYYTTSLTAPGSQGSSSRPVNLTTRSTCRPVLTQLPSRILQNAPGVGTAVERCPSQSGPPSPPAPPPLLPPAPAHRTVPIFRNKGLDRHVNVTKILAERRQQRREEGHQQPAGFGGPAIGPAPSSKRRQEAHLWEGQSQPGPASHPRVENSLCEQGRNGEGTGRGLEPRGILSQSPAYRTEIPALIPSSAGGDWFQSKPKKAKVSVVEVDVEHYARGHQLSKINAATLQAWLRERGVPVRSKDKKEELVTKVLHCLSEP</sequence>
<keyword evidence="4" id="KW-1185">Reference proteome</keyword>
<evidence type="ECO:0000259" key="2">
    <source>
        <dbReference type="Pfam" id="PF15813"/>
    </source>
</evidence>
<evidence type="ECO:0000313" key="4">
    <source>
        <dbReference type="Proteomes" id="UP001152622"/>
    </source>
</evidence>
<feature type="region of interest" description="Disordered" evidence="1">
    <location>
        <begin position="342"/>
        <end position="414"/>
    </location>
</feature>
<feature type="compositionally biased region" description="Pro residues" evidence="1">
    <location>
        <begin position="299"/>
        <end position="315"/>
    </location>
</feature>
<comment type="caution">
    <text evidence="3">The sequence shown here is derived from an EMBL/GenBank/DDBJ whole genome shotgun (WGS) entry which is preliminary data.</text>
</comment>
<organism evidence="3 4">
    <name type="scientific">Synaphobranchus kaupii</name>
    <name type="common">Kaup's arrowtooth eel</name>
    <dbReference type="NCBI Taxonomy" id="118154"/>
    <lineage>
        <taxon>Eukaryota</taxon>
        <taxon>Metazoa</taxon>
        <taxon>Chordata</taxon>
        <taxon>Craniata</taxon>
        <taxon>Vertebrata</taxon>
        <taxon>Euteleostomi</taxon>
        <taxon>Actinopterygii</taxon>
        <taxon>Neopterygii</taxon>
        <taxon>Teleostei</taxon>
        <taxon>Anguilliformes</taxon>
        <taxon>Synaphobranchidae</taxon>
        <taxon>Synaphobranchus</taxon>
    </lineage>
</organism>
<dbReference type="AlphaFoldDB" id="A0A9Q1JAC3"/>
<accession>A0A9Q1JAC3</accession>
<protein>
    <recommendedName>
        <fullName evidence="2">DUF4708 domain-containing protein</fullName>
    </recommendedName>
</protein>
<proteinExistence type="predicted"/>
<dbReference type="OrthoDB" id="6285995at2759"/>
<dbReference type="EMBL" id="JAINUF010000002">
    <property type="protein sequence ID" value="KAJ8375092.1"/>
    <property type="molecule type" value="Genomic_DNA"/>
</dbReference>
<feature type="domain" description="DUF4708" evidence="2">
    <location>
        <begin position="39"/>
        <end position="203"/>
    </location>
</feature>